<comment type="caution">
    <text evidence="10">The sequence shown here is derived from an EMBL/GenBank/DDBJ whole genome shotgun (WGS) entry which is preliminary data.</text>
</comment>
<dbReference type="CDD" id="cd17473">
    <property type="entry name" value="MFS_arabinose_efflux_permease_like"/>
    <property type="match status" value="1"/>
</dbReference>
<feature type="transmembrane region" description="Helical" evidence="7">
    <location>
        <begin position="48"/>
        <end position="67"/>
    </location>
</feature>
<feature type="domain" description="Major facilitator superfamily (MFS) profile" evidence="9">
    <location>
        <begin position="10"/>
        <end position="414"/>
    </location>
</feature>
<reference evidence="10" key="2">
    <citation type="journal article" date="2021" name="Microbiome">
        <title>Successional dynamics and alternative stable states in a saline activated sludge microbial community over 9 years.</title>
        <authorList>
            <person name="Wang Y."/>
            <person name="Ye J."/>
            <person name="Ju F."/>
            <person name="Liu L."/>
            <person name="Boyd J.A."/>
            <person name="Deng Y."/>
            <person name="Parks D.H."/>
            <person name="Jiang X."/>
            <person name="Yin X."/>
            <person name="Woodcroft B.J."/>
            <person name="Tyson G.W."/>
            <person name="Hugenholtz P."/>
            <person name="Polz M.F."/>
            <person name="Zhang T."/>
        </authorList>
    </citation>
    <scope>NUCLEOTIDE SEQUENCE</scope>
    <source>
        <strain evidence="10">HKST-UBA02</strain>
    </source>
</reference>
<dbReference type="InterPro" id="IPR036259">
    <property type="entry name" value="MFS_trans_sf"/>
</dbReference>
<keyword evidence="4 7" id="KW-1133">Transmembrane helix</keyword>
<feature type="transmembrane region" description="Helical" evidence="7">
    <location>
        <begin position="268"/>
        <end position="285"/>
    </location>
</feature>
<feature type="chain" id="PRO_5037533941" evidence="8">
    <location>
        <begin position="25"/>
        <end position="414"/>
    </location>
</feature>
<feature type="signal peptide" evidence="8">
    <location>
        <begin position="1"/>
        <end position="24"/>
    </location>
</feature>
<dbReference type="Gene3D" id="1.20.1250.20">
    <property type="entry name" value="MFS general substrate transporter like domains"/>
    <property type="match status" value="1"/>
</dbReference>
<evidence type="ECO:0000256" key="7">
    <source>
        <dbReference type="SAM" id="Phobius"/>
    </source>
</evidence>
<evidence type="ECO:0000256" key="5">
    <source>
        <dbReference type="ARBA" id="ARBA00023136"/>
    </source>
</evidence>
<dbReference type="Pfam" id="PF07690">
    <property type="entry name" value="MFS_1"/>
    <property type="match status" value="1"/>
</dbReference>
<feature type="transmembrane region" description="Helical" evidence="7">
    <location>
        <begin position="79"/>
        <end position="97"/>
    </location>
</feature>
<feature type="compositionally biased region" description="Basic and acidic residues" evidence="6">
    <location>
        <begin position="191"/>
        <end position="202"/>
    </location>
</feature>
<evidence type="ECO:0000256" key="1">
    <source>
        <dbReference type="ARBA" id="ARBA00004651"/>
    </source>
</evidence>
<evidence type="ECO:0000259" key="9">
    <source>
        <dbReference type="PROSITE" id="PS50850"/>
    </source>
</evidence>
<dbReference type="GO" id="GO:0005886">
    <property type="term" value="C:plasma membrane"/>
    <property type="evidence" value="ECO:0007669"/>
    <property type="project" value="UniProtKB-SubCell"/>
</dbReference>
<evidence type="ECO:0000256" key="2">
    <source>
        <dbReference type="ARBA" id="ARBA00022475"/>
    </source>
</evidence>
<evidence type="ECO:0000313" key="11">
    <source>
        <dbReference type="Proteomes" id="UP000739538"/>
    </source>
</evidence>
<keyword evidence="5 7" id="KW-0472">Membrane</keyword>
<dbReference type="EMBL" id="JAGQHS010000280">
    <property type="protein sequence ID" value="MCA9759184.1"/>
    <property type="molecule type" value="Genomic_DNA"/>
</dbReference>
<keyword evidence="3 7" id="KW-0812">Transmembrane</keyword>
<proteinExistence type="predicted"/>
<comment type="subcellular location">
    <subcellularLocation>
        <location evidence="1">Cell membrane</location>
        <topology evidence="1">Multi-pass membrane protein</topology>
    </subcellularLocation>
</comment>
<evidence type="ECO:0000256" key="4">
    <source>
        <dbReference type="ARBA" id="ARBA00022989"/>
    </source>
</evidence>
<dbReference type="PANTHER" id="PTHR43124">
    <property type="entry name" value="PURINE EFFLUX PUMP PBUE"/>
    <property type="match status" value="1"/>
</dbReference>
<dbReference type="Proteomes" id="UP000739538">
    <property type="component" value="Unassembled WGS sequence"/>
</dbReference>
<dbReference type="PROSITE" id="PS50850">
    <property type="entry name" value="MFS"/>
    <property type="match status" value="1"/>
</dbReference>
<keyword evidence="2" id="KW-1003">Cell membrane</keyword>
<dbReference type="InterPro" id="IPR050189">
    <property type="entry name" value="MFS_Efflux_Transporters"/>
</dbReference>
<reference evidence="10" key="1">
    <citation type="submission" date="2020-04" db="EMBL/GenBank/DDBJ databases">
        <authorList>
            <person name="Zhang T."/>
        </authorList>
    </citation>
    <scope>NUCLEOTIDE SEQUENCE</scope>
    <source>
        <strain evidence="10">HKST-UBA02</strain>
    </source>
</reference>
<dbReference type="GO" id="GO:0022857">
    <property type="term" value="F:transmembrane transporter activity"/>
    <property type="evidence" value="ECO:0007669"/>
    <property type="project" value="InterPro"/>
</dbReference>
<evidence type="ECO:0000256" key="8">
    <source>
        <dbReference type="SAM" id="SignalP"/>
    </source>
</evidence>
<feature type="transmembrane region" description="Helical" evidence="7">
    <location>
        <begin position="138"/>
        <end position="160"/>
    </location>
</feature>
<feature type="transmembrane region" description="Helical" evidence="7">
    <location>
        <begin position="292"/>
        <end position="312"/>
    </location>
</feature>
<feature type="transmembrane region" description="Helical" evidence="7">
    <location>
        <begin position="103"/>
        <end position="126"/>
    </location>
</feature>
<name>A0A956SH14_UNCEI</name>
<dbReference type="AlphaFoldDB" id="A0A956SH14"/>
<feature type="transmembrane region" description="Helical" evidence="7">
    <location>
        <begin position="324"/>
        <end position="343"/>
    </location>
</feature>
<dbReference type="InterPro" id="IPR011701">
    <property type="entry name" value="MFS"/>
</dbReference>
<evidence type="ECO:0000313" key="10">
    <source>
        <dbReference type="EMBL" id="MCA9759184.1"/>
    </source>
</evidence>
<gene>
    <name evidence="10" type="ORF">KDA27_25545</name>
</gene>
<feature type="transmembrane region" description="Helical" evidence="7">
    <location>
        <begin position="386"/>
        <end position="407"/>
    </location>
</feature>
<sequence length="414" mass="42974">MSQPSVGRGSVLTLLLLSSMTVMAGATISPTLPSIGKVFADTPRSDLLVRLVLTLPALFTAIGAPIAGGIIDRFGRRPLLFGVIVLYALAGGSGLFARDLSELLIGRAGLGLAVGGILTTATTLIADYFGGDERSKVLAWQSAFMGIGGVGFVTLGGFLTDVSWRAPFSVYLLALVYLPLVALFLPEPRRSGTGEQVDDGRESATGPDGSSEALTSSGATASSAMVPRRVLGLVYALGFLGMIVFFALPVQLPFHLQAIDDVPATKVGLALATMTAVAACTSLAYPKLRTRLSFPAIFGVQFLLQGAGYLLLGSAPSYTGAFPGLVIAGAGAGLLVPNVQLWTSRLAPAELRGRVLGGLGLCLFLGQFLSPMVTQPLATSRGYGGMYGSLASFLLAFSALFILGSIVRKNRRPR</sequence>
<dbReference type="SUPFAM" id="SSF103473">
    <property type="entry name" value="MFS general substrate transporter"/>
    <property type="match status" value="1"/>
</dbReference>
<evidence type="ECO:0000256" key="3">
    <source>
        <dbReference type="ARBA" id="ARBA00022692"/>
    </source>
</evidence>
<dbReference type="InterPro" id="IPR020846">
    <property type="entry name" value="MFS_dom"/>
</dbReference>
<feature type="transmembrane region" description="Helical" evidence="7">
    <location>
        <begin position="355"/>
        <end position="374"/>
    </location>
</feature>
<dbReference type="PANTHER" id="PTHR43124:SF3">
    <property type="entry name" value="CHLORAMPHENICOL EFFLUX PUMP RV0191"/>
    <property type="match status" value="1"/>
</dbReference>
<protein>
    <submittedName>
        <fullName evidence="10">MFS transporter</fullName>
    </submittedName>
</protein>
<feature type="transmembrane region" description="Helical" evidence="7">
    <location>
        <begin position="166"/>
        <end position="185"/>
    </location>
</feature>
<organism evidence="10 11">
    <name type="scientific">Eiseniibacteriota bacterium</name>
    <dbReference type="NCBI Taxonomy" id="2212470"/>
    <lineage>
        <taxon>Bacteria</taxon>
        <taxon>Candidatus Eiseniibacteriota</taxon>
    </lineage>
</organism>
<accession>A0A956SH14</accession>
<dbReference type="PROSITE" id="PS00216">
    <property type="entry name" value="SUGAR_TRANSPORT_1"/>
    <property type="match status" value="1"/>
</dbReference>
<feature type="transmembrane region" description="Helical" evidence="7">
    <location>
        <begin position="230"/>
        <end position="248"/>
    </location>
</feature>
<evidence type="ECO:0000256" key="6">
    <source>
        <dbReference type="SAM" id="MobiDB-lite"/>
    </source>
</evidence>
<dbReference type="InterPro" id="IPR005829">
    <property type="entry name" value="Sugar_transporter_CS"/>
</dbReference>
<feature type="region of interest" description="Disordered" evidence="6">
    <location>
        <begin position="191"/>
        <end position="216"/>
    </location>
</feature>
<keyword evidence="8" id="KW-0732">Signal</keyword>